<dbReference type="EMBL" id="CM029054">
    <property type="protein sequence ID" value="KAG2537096.1"/>
    <property type="molecule type" value="Genomic_DNA"/>
</dbReference>
<protein>
    <submittedName>
        <fullName evidence="2">Uncharacterized protein</fullName>
    </submittedName>
</protein>
<sequence length="178" mass="19096">MIGRKNLMRPYPLPVVVLPCHHPDRPIETPLFCTSIGPPSASSLNAHAKSLLRPPPSQSPSPTNLVTSTSTPSPRNPCNRTIAIAVAFCSSEPAAARRRPRRRVLLLRAGGLQTPPTSGSGWSIGEQAGADGRGGHPLVDAAAGSWCSGHEGRRGRWTRRRRRGPGLLLRDAEEDEVI</sequence>
<reference evidence="2" key="1">
    <citation type="submission" date="2020-05" db="EMBL/GenBank/DDBJ databases">
        <title>WGS assembly of Panicum virgatum.</title>
        <authorList>
            <person name="Lovell J.T."/>
            <person name="Jenkins J."/>
            <person name="Shu S."/>
            <person name="Juenger T.E."/>
            <person name="Schmutz J."/>
        </authorList>
    </citation>
    <scope>NUCLEOTIDE SEQUENCE</scope>
    <source>
        <strain evidence="2">AP13</strain>
    </source>
</reference>
<feature type="compositionally biased region" description="Basic residues" evidence="1">
    <location>
        <begin position="153"/>
        <end position="164"/>
    </location>
</feature>
<dbReference type="AlphaFoldDB" id="A0A8T0MJC4"/>
<feature type="region of interest" description="Disordered" evidence="1">
    <location>
        <begin position="111"/>
        <end position="178"/>
    </location>
</feature>
<evidence type="ECO:0000256" key="1">
    <source>
        <dbReference type="SAM" id="MobiDB-lite"/>
    </source>
</evidence>
<evidence type="ECO:0000313" key="3">
    <source>
        <dbReference type="Proteomes" id="UP000823388"/>
    </source>
</evidence>
<dbReference type="EMBL" id="CM029054">
    <property type="protein sequence ID" value="KAG2537095.1"/>
    <property type="molecule type" value="Genomic_DNA"/>
</dbReference>
<feature type="region of interest" description="Disordered" evidence="1">
    <location>
        <begin position="44"/>
        <end position="77"/>
    </location>
</feature>
<dbReference type="Proteomes" id="UP000823388">
    <property type="component" value="Chromosome 9N"/>
</dbReference>
<proteinExistence type="predicted"/>
<organism evidence="2 3">
    <name type="scientific">Panicum virgatum</name>
    <name type="common">Blackwell switchgrass</name>
    <dbReference type="NCBI Taxonomy" id="38727"/>
    <lineage>
        <taxon>Eukaryota</taxon>
        <taxon>Viridiplantae</taxon>
        <taxon>Streptophyta</taxon>
        <taxon>Embryophyta</taxon>
        <taxon>Tracheophyta</taxon>
        <taxon>Spermatophyta</taxon>
        <taxon>Magnoliopsida</taxon>
        <taxon>Liliopsida</taxon>
        <taxon>Poales</taxon>
        <taxon>Poaceae</taxon>
        <taxon>PACMAD clade</taxon>
        <taxon>Panicoideae</taxon>
        <taxon>Panicodae</taxon>
        <taxon>Paniceae</taxon>
        <taxon>Panicinae</taxon>
        <taxon>Panicum</taxon>
        <taxon>Panicum sect. Hiantes</taxon>
    </lineage>
</organism>
<feature type="compositionally biased region" description="Polar residues" evidence="1">
    <location>
        <begin position="63"/>
        <end position="77"/>
    </location>
</feature>
<accession>A0A8T0MJC4</accession>
<comment type="caution">
    <text evidence="2">The sequence shown here is derived from an EMBL/GenBank/DDBJ whole genome shotgun (WGS) entry which is preliminary data.</text>
</comment>
<evidence type="ECO:0000313" key="2">
    <source>
        <dbReference type="EMBL" id="KAG2537095.1"/>
    </source>
</evidence>
<name>A0A8T0MJC4_PANVG</name>
<keyword evidence="3" id="KW-1185">Reference proteome</keyword>
<gene>
    <name evidence="2" type="ORF">PVAP13_9NG248700</name>
</gene>